<name>A0A511R6T9_9DEIN</name>
<feature type="domain" description="Plasmid pRiA4b Orf3-like" evidence="1">
    <location>
        <begin position="32"/>
        <end position="125"/>
    </location>
</feature>
<evidence type="ECO:0000313" key="2">
    <source>
        <dbReference type="EMBL" id="GEM84642.1"/>
    </source>
</evidence>
<dbReference type="AlphaFoldDB" id="A0A511R6T9"/>
<protein>
    <recommendedName>
        <fullName evidence="1">Plasmid pRiA4b Orf3-like domain-containing protein</fullName>
    </recommendedName>
</protein>
<organism evidence="2 3">
    <name type="scientific">Meiothermus hypogaeus NBRC 106114</name>
    <dbReference type="NCBI Taxonomy" id="1227553"/>
    <lineage>
        <taxon>Bacteria</taxon>
        <taxon>Thermotogati</taxon>
        <taxon>Deinococcota</taxon>
        <taxon>Deinococci</taxon>
        <taxon>Thermales</taxon>
        <taxon>Thermaceae</taxon>
        <taxon>Meiothermus</taxon>
    </lineage>
</organism>
<comment type="caution">
    <text evidence="2">The sequence shown here is derived from an EMBL/GenBank/DDBJ whole genome shotgun (WGS) entry which is preliminary data.</text>
</comment>
<dbReference type="Pfam" id="PF07929">
    <property type="entry name" value="PRiA4_ORF3"/>
    <property type="match status" value="1"/>
</dbReference>
<dbReference type="InterPro" id="IPR024047">
    <property type="entry name" value="MM3350-like_sf"/>
</dbReference>
<dbReference type="EMBL" id="BJXL01000117">
    <property type="protein sequence ID" value="GEM84642.1"/>
    <property type="molecule type" value="Genomic_DNA"/>
</dbReference>
<sequence length="216" mass="24806">MTKHLVRCVERHPAKAKGKPVRLFHIRVEDAYRPSPFWLDVEVRASASLRELDQFLRDIWLECCGHLSMFEIRGVSYEVYPDRTWGLAESKSMQAKLSQVVQVGSVFTYEYDFGSTTELKLKVLGEREGYQNKNLRLLARNEPPVWPCSVCGQPATQIDTECAYEMESPFFCEAHAQEHIQQKHDGDDYMLLPVVNSPRMGVCGYEGPDDETPYLP</sequence>
<dbReference type="Proteomes" id="UP000321197">
    <property type="component" value="Unassembled WGS sequence"/>
</dbReference>
<evidence type="ECO:0000259" key="1">
    <source>
        <dbReference type="Pfam" id="PF07929"/>
    </source>
</evidence>
<dbReference type="Gene3D" id="3.10.290.30">
    <property type="entry name" value="MM3350-like"/>
    <property type="match status" value="1"/>
</dbReference>
<reference evidence="2 3" key="1">
    <citation type="submission" date="2019-07" db="EMBL/GenBank/DDBJ databases">
        <title>Whole genome shotgun sequence of Meiothermus hypogaeus NBRC 106114.</title>
        <authorList>
            <person name="Hosoyama A."/>
            <person name="Uohara A."/>
            <person name="Ohji S."/>
            <person name="Ichikawa N."/>
        </authorList>
    </citation>
    <scope>NUCLEOTIDE SEQUENCE [LARGE SCALE GENOMIC DNA]</scope>
    <source>
        <strain evidence="2 3">NBRC 106114</strain>
    </source>
</reference>
<evidence type="ECO:0000313" key="3">
    <source>
        <dbReference type="Proteomes" id="UP000321197"/>
    </source>
</evidence>
<dbReference type="SUPFAM" id="SSF159941">
    <property type="entry name" value="MM3350-like"/>
    <property type="match status" value="1"/>
</dbReference>
<dbReference type="RefSeq" id="WP_170148290.1">
    <property type="nucleotide sequence ID" value="NZ_BJXL01000117.1"/>
</dbReference>
<gene>
    <name evidence="2" type="ORF">MHY01S_28080</name>
</gene>
<dbReference type="InterPro" id="IPR012912">
    <property type="entry name" value="Plasmid_pRiA4b_Orf3-like"/>
</dbReference>
<accession>A0A511R6T9</accession>
<proteinExistence type="predicted"/>